<sequence length="453" mass="51164">MADTHRLVFGGITISLVRGEIAKQKVDVIVNTTSNNLDLRNGLVSNSLLAAGGEELQLQCYLEYPQGVEPGQVAVTRGGNLMCKIVCHGALLSWDNEAVSRQMLRDFMGNCLFECSNMNYRSIAFPALGTGRLGYPSDVSAKEMITEAGKFGQKRPNSTLRDVRIVVYQNDLNVARSFEEVFQRFQSGVFVIDGHSNFAKSLPLIPHLKEAQLQRQHSEPAHLKDSAPMHILDEDYELLDVHIDKAMKFIRREQPSIKGLQEVCIGAVEKFKKHSEPFIQIYHAGGRHWITISNVKCQPGVVRVYDSKYRTIPEKTGFAILSLMLVESWHPIKVEMPQFQKQETLSDCGVFSIAAAWALAEGSDPSVIKFDVKNMRPHLFHCLQTKTMKEFPQTGRDVNKLTRKEFILYECVSCKRPVLEDEKDIEKCNKCGRFCHGNDKCYKSQSASCLRCR</sequence>
<dbReference type="InterPro" id="IPR043472">
    <property type="entry name" value="Macro_dom-like"/>
</dbReference>
<dbReference type="Pfam" id="PF01661">
    <property type="entry name" value="Macro"/>
    <property type="match status" value="1"/>
</dbReference>
<dbReference type="Gene3D" id="3.40.395.10">
    <property type="entry name" value="Adenoviral Proteinase, Chain A"/>
    <property type="match status" value="1"/>
</dbReference>
<dbReference type="InterPro" id="IPR002589">
    <property type="entry name" value="Macro_dom"/>
</dbReference>
<dbReference type="SUPFAM" id="SSF54001">
    <property type="entry name" value="Cysteine proteinases"/>
    <property type="match status" value="1"/>
</dbReference>
<dbReference type="InterPro" id="IPR038765">
    <property type="entry name" value="Papain-like_cys_pep_sf"/>
</dbReference>
<organism evidence="2 3">
    <name type="scientific">Sinanodonta woodiana</name>
    <name type="common">Chinese pond mussel</name>
    <name type="synonym">Anodonta woodiana</name>
    <dbReference type="NCBI Taxonomy" id="1069815"/>
    <lineage>
        <taxon>Eukaryota</taxon>
        <taxon>Metazoa</taxon>
        <taxon>Spiralia</taxon>
        <taxon>Lophotrochozoa</taxon>
        <taxon>Mollusca</taxon>
        <taxon>Bivalvia</taxon>
        <taxon>Autobranchia</taxon>
        <taxon>Heteroconchia</taxon>
        <taxon>Palaeoheterodonta</taxon>
        <taxon>Unionida</taxon>
        <taxon>Unionoidea</taxon>
        <taxon>Unionidae</taxon>
        <taxon>Unioninae</taxon>
        <taxon>Sinanodonta</taxon>
    </lineage>
</organism>
<keyword evidence="3" id="KW-1185">Reference proteome</keyword>
<dbReference type="PANTHER" id="PTHR34718:SF2">
    <property type="entry name" value="PHD-TYPE DOMAIN-CONTAINING PROTEIN"/>
    <property type="match status" value="1"/>
</dbReference>
<reference evidence="2 3" key="1">
    <citation type="submission" date="2024-11" db="EMBL/GenBank/DDBJ databases">
        <title>Chromosome-level genome assembly of the freshwater bivalve Anodonta woodiana.</title>
        <authorList>
            <person name="Chen X."/>
        </authorList>
    </citation>
    <scope>NUCLEOTIDE SEQUENCE [LARGE SCALE GENOMIC DNA]</scope>
    <source>
        <strain evidence="2">MN2024</strain>
        <tissue evidence="2">Gills</tissue>
    </source>
</reference>
<dbReference type="SUPFAM" id="SSF52949">
    <property type="entry name" value="Macro domain-like"/>
    <property type="match status" value="1"/>
</dbReference>
<dbReference type="SMART" id="SM00506">
    <property type="entry name" value="A1pp"/>
    <property type="match status" value="1"/>
</dbReference>
<accession>A0ABD3XPF3</accession>
<dbReference type="PROSITE" id="PS51154">
    <property type="entry name" value="MACRO"/>
    <property type="match status" value="1"/>
</dbReference>
<proteinExistence type="predicted"/>
<comment type="caution">
    <text evidence="2">The sequence shown here is derived from an EMBL/GenBank/DDBJ whole genome shotgun (WGS) entry which is preliminary data.</text>
</comment>
<evidence type="ECO:0000259" key="1">
    <source>
        <dbReference type="PROSITE" id="PS51154"/>
    </source>
</evidence>
<feature type="domain" description="Macro" evidence="1">
    <location>
        <begin position="1"/>
        <end position="186"/>
    </location>
</feature>
<gene>
    <name evidence="2" type="ORF">ACJMK2_026820</name>
</gene>
<dbReference type="Proteomes" id="UP001634394">
    <property type="component" value="Unassembled WGS sequence"/>
</dbReference>
<dbReference type="EMBL" id="JBJQND010000002">
    <property type="protein sequence ID" value="KAL3886858.1"/>
    <property type="molecule type" value="Genomic_DNA"/>
</dbReference>
<protein>
    <recommendedName>
        <fullName evidence="1">Macro domain-containing protein</fullName>
    </recommendedName>
</protein>
<name>A0ABD3XPF3_SINWO</name>
<evidence type="ECO:0000313" key="3">
    <source>
        <dbReference type="Proteomes" id="UP001634394"/>
    </source>
</evidence>
<dbReference type="PANTHER" id="PTHR34718">
    <property type="entry name" value="PHD-TYPE DOMAIN-CONTAINING PROTEIN"/>
    <property type="match status" value="1"/>
</dbReference>
<evidence type="ECO:0000313" key="2">
    <source>
        <dbReference type="EMBL" id="KAL3886858.1"/>
    </source>
</evidence>
<dbReference type="AlphaFoldDB" id="A0ABD3XPF3"/>
<dbReference type="Gene3D" id="3.40.220.10">
    <property type="entry name" value="Leucine Aminopeptidase, subunit E, domain 1"/>
    <property type="match status" value="1"/>
</dbReference>